<dbReference type="EMBL" id="DSBW01000134">
    <property type="protein sequence ID" value="HED31211.1"/>
    <property type="molecule type" value="Genomic_DNA"/>
</dbReference>
<dbReference type="GO" id="GO:0009298">
    <property type="term" value="P:GDP-mannose biosynthetic process"/>
    <property type="evidence" value="ECO:0007669"/>
    <property type="project" value="TreeGrafter"/>
</dbReference>
<comment type="caution">
    <text evidence="3">The sequence shown here is derived from an EMBL/GenBank/DDBJ whole genome shotgun (WGS) entry which is preliminary data.</text>
</comment>
<dbReference type="InterPro" id="IPR051161">
    <property type="entry name" value="Mannose-6P_isomerase_type2"/>
</dbReference>
<dbReference type="InterPro" id="IPR054566">
    <property type="entry name" value="ManC/GMP-like_b-helix"/>
</dbReference>
<dbReference type="Proteomes" id="UP000886335">
    <property type="component" value="Unassembled WGS sequence"/>
</dbReference>
<gene>
    <name evidence="3" type="ORF">ENN50_05940</name>
</gene>
<accession>A0A831WUY0</accession>
<dbReference type="SUPFAM" id="SSF53448">
    <property type="entry name" value="Nucleotide-diphospho-sugar transferases"/>
    <property type="match status" value="1"/>
</dbReference>
<reference evidence="3" key="1">
    <citation type="journal article" date="2020" name="mSystems">
        <title>Genome- and Community-Level Interaction Insights into Carbon Utilization and Element Cycling Functions of Hydrothermarchaeota in Hydrothermal Sediment.</title>
        <authorList>
            <person name="Zhou Z."/>
            <person name="Liu Y."/>
            <person name="Xu W."/>
            <person name="Pan J."/>
            <person name="Luo Z.H."/>
            <person name="Li M."/>
        </authorList>
    </citation>
    <scope>NUCLEOTIDE SEQUENCE [LARGE SCALE GENOMIC DNA]</scope>
    <source>
        <strain evidence="3">SpSt-1181</strain>
    </source>
</reference>
<dbReference type="Pfam" id="PF22640">
    <property type="entry name" value="ManC_GMP_beta-helix"/>
    <property type="match status" value="1"/>
</dbReference>
<sequence length="364" mass="40612">MNHKDDHAYAIVMAGGTGSCLWPLSRKKHPCYFVPVFGISTMIASTLERLAGIVREDHVYVVTTHTGALLLREQMPDLPSSRVIVEPQVRGTAACISLATAVIRKRDPDALTFVVPADHRVQDTEEFAAAMTAAADIARYERKLVTVGIRPERPEPDYGYIQVELPVMQCLLPDGRSTSFFTVKTFAEKPDRKTAEEFIQCGDFYWNSGIFVWHIDVFSRELETYMPDLYRDMLDVSRALGTTAGNDVIEDVYSWIHPVSVDSGVMEKSAEVVMIEGKFGWRDLGCWDDFPDMEKMSCPLNVIGIDARGNSVHKPEGKAVCLVGVDDLIVIDTGDALLVCRKGASRSVRKAVDIMRREGLEEYL</sequence>
<feature type="domain" description="Nucleotidyl transferase" evidence="1">
    <location>
        <begin position="10"/>
        <end position="293"/>
    </location>
</feature>
<organism evidence="3">
    <name type="scientific">Prosthecochloris aestuarii</name>
    <dbReference type="NCBI Taxonomy" id="1102"/>
    <lineage>
        <taxon>Bacteria</taxon>
        <taxon>Pseudomonadati</taxon>
        <taxon>Chlorobiota</taxon>
        <taxon>Chlorobiia</taxon>
        <taxon>Chlorobiales</taxon>
        <taxon>Chlorobiaceae</taxon>
        <taxon>Prosthecochloris</taxon>
    </lineage>
</organism>
<dbReference type="InterPro" id="IPR005835">
    <property type="entry name" value="NTP_transferase_dom"/>
</dbReference>
<dbReference type="Gene3D" id="3.90.550.10">
    <property type="entry name" value="Spore Coat Polysaccharide Biosynthesis Protein SpsA, Chain A"/>
    <property type="match status" value="1"/>
</dbReference>
<proteinExistence type="predicted"/>
<dbReference type="PANTHER" id="PTHR46390:SF1">
    <property type="entry name" value="MANNOSE-1-PHOSPHATE GUANYLYLTRANSFERASE"/>
    <property type="match status" value="1"/>
</dbReference>
<evidence type="ECO:0000313" key="3">
    <source>
        <dbReference type="EMBL" id="HED31211.1"/>
    </source>
</evidence>
<name>A0A831WUY0_PROAE</name>
<dbReference type="GO" id="GO:0004475">
    <property type="term" value="F:mannose-1-phosphate guanylyltransferase (GTP) activity"/>
    <property type="evidence" value="ECO:0007669"/>
    <property type="project" value="InterPro"/>
</dbReference>
<dbReference type="AlphaFoldDB" id="A0A831WUY0"/>
<dbReference type="SUPFAM" id="SSF159283">
    <property type="entry name" value="Guanosine diphospho-D-mannose pyrophosphorylase/mannose-6-phosphate isomerase linker domain"/>
    <property type="match status" value="1"/>
</dbReference>
<dbReference type="CDD" id="cd02509">
    <property type="entry name" value="GDP-M1P_Guanylyltransferase"/>
    <property type="match status" value="1"/>
</dbReference>
<dbReference type="Pfam" id="PF00483">
    <property type="entry name" value="NTP_transferase"/>
    <property type="match status" value="1"/>
</dbReference>
<dbReference type="PROSITE" id="PS51257">
    <property type="entry name" value="PROKAR_LIPOPROTEIN"/>
    <property type="match status" value="1"/>
</dbReference>
<dbReference type="PANTHER" id="PTHR46390">
    <property type="entry name" value="MANNOSE-1-PHOSPHATE GUANYLYLTRANSFERASE"/>
    <property type="match status" value="1"/>
</dbReference>
<dbReference type="InterPro" id="IPR029044">
    <property type="entry name" value="Nucleotide-diphossugar_trans"/>
</dbReference>
<dbReference type="InterPro" id="IPR049577">
    <property type="entry name" value="GMPP_N"/>
</dbReference>
<protein>
    <submittedName>
        <fullName evidence="3">Mannose-1-phosphate guanyltransferase</fullName>
    </submittedName>
</protein>
<feature type="domain" description="MannoseP isomerase/GMP-like beta-helix" evidence="2">
    <location>
        <begin position="301"/>
        <end position="353"/>
    </location>
</feature>
<evidence type="ECO:0000259" key="1">
    <source>
        <dbReference type="Pfam" id="PF00483"/>
    </source>
</evidence>
<evidence type="ECO:0000259" key="2">
    <source>
        <dbReference type="Pfam" id="PF22640"/>
    </source>
</evidence>